<feature type="domain" description="Glycosyl transferase family 1" evidence="2">
    <location>
        <begin position="162"/>
        <end position="309"/>
    </location>
</feature>
<keyword evidence="1" id="KW-0808">Transferase</keyword>
<evidence type="ECO:0000313" key="4">
    <source>
        <dbReference type="EMBL" id="CAB4611266.1"/>
    </source>
</evidence>
<evidence type="ECO:0000259" key="2">
    <source>
        <dbReference type="Pfam" id="PF00534"/>
    </source>
</evidence>
<dbReference type="InterPro" id="IPR001296">
    <property type="entry name" value="Glyco_trans_1"/>
</dbReference>
<proteinExistence type="predicted"/>
<reference evidence="4" key="1">
    <citation type="submission" date="2020-05" db="EMBL/GenBank/DDBJ databases">
        <authorList>
            <person name="Chiriac C."/>
            <person name="Salcher M."/>
            <person name="Ghai R."/>
            <person name="Kavagutti S V."/>
        </authorList>
    </citation>
    <scope>NUCLEOTIDE SEQUENCE</scope>
</reference>
<dbReference type="InterPro" id="IPR028098">
    <property type="entry name" value="Glyco_trans_4-like_N"/>
</dbReference>
<dbReference type="Pfam" id="PF13439">
    <property type="entry name" value="Glyco_transf_4"/>
    <property type="match status" value="1"/>
</dbReference>
<accession>A0A6J6HE78</accession>
<dbReference type="GO" id="GO:0009103">
    <property type="term" value="P:lipopolysaccharide biosynthetic process"/>
    <property type="evidence" value="ECO:0007669"/>
    <property type="project" value="TreeGrafter"/>
</dbReference>
<dbReference type="SUPFAM" id="SSF53756">
    <property type="entry name" value="UDP-Glycosyltransferase/glycogen phosphorylase"/>
    <property type="match status" value="1"/>
</dbReference>
<dbReference type="Gene3D" id="3.40.50.2000">
    <property type="entry name" value="Glycogen Phosphorylase B"/>
    <property type="match status" value="2"/>
</dbReference>
<dbReference type="EMBL" id="CAEZUZ010000029">
    <property type="protein sequence ID" value="CAB4611266.1"/>
    <property type="molecule type" value="Genomic_DNA"/>
</dbReference>
<dbReference type="Pfam" id="PF00534">
    <property type="entry name" value="Glycos_transf_1"/>
    <property type="match status" value="1"/>
</dbReference>
<evidence type="ECO:0000259" key="3">
    <source>
        <dbReference type="Pfam" id="PF13439"/>
    </source>
</evidence>
<sequence length="338" mass="36724">MAAIEVAKELAQIDGVDLVGVAGRHKTAPSVGFEPPVPISRLPIGGPFLYESWLRLKWPLVESVVGNADLVHSTTIIPPATKLPLVVTIHDLAFLRHPEFFTDRGNKVFRRSLERVRDSATVVLCSSQATFDDCLFADFERRRLRLVPLGVTTHLITDTDRDRVRAAYNLPSEFILFVGTLEPRKNLARLIEALHTIPDAPPLVIVGMEGWGDQVLSTSYDIRFTGFVPAEDLPALYEACSVFAFPSLLEGYGLPVIEAMAHGAPVVTSRGTSTEEVAGGAAVLVDPLSVESIAEGITTALATQSELRQAGLLRAANVTWAQSAALTAQAYRETLRDF</sequence>
<dbReference type="PANTHER" id="PTHR46401:SF2">
    <property type="entry name" value="GLYCOSYLTRANSFERASE WBBK-RELATED"/>
    <property type="match status" value="1"/>
</dbReference>
<protein>
    <submittedName>
        <fullName evidence="4">Unannotated protein</fullName>
    </submittedName>
</protein>
<dbReference type="PANTHER" id="PTHR46401">
    <property type="entry name" value="GLYCOSYLTRANSFERASE WBBK-RELATED"/>
    <property type="match status" value="1"/>
</dbReference>
<dbReference type="GO" id="GO:0016757">
    <property type="term" value="F:glycosyltransferase activity"/>
    <property type="evidence" value="ECO:0007669"/>
    <property type="project" value="InterPro"/>
</dbReference>
<dbReference type="CDD" id="cd03809">
    <property type="entry name" value="GT4_MtfB-like"/>
    <property type="match status" value="1"/>
</dbReference>
<evidence type="ECO:0000256" key="1">
    <source>
        <dbReference type="ARBA" id="ARBA00022679"/>
    </source>
</evidence>
<organism evidence="4">
    <name type="scientific">freshwater metagenome</name>
    <dbReference type="NCBI Taxonomy" id="449393"/>
    <lineage>
        <taxon>unclassified sequences</taxon>
        <taxon>metagenomes</taxon>
        <taxon>ecological metagenomes</taxon>
    </lineage>
</organism>
<gene>
    <name evidence="4" type="ORF">UFOPK1889_00302</name>
</gene>
<dbReference type="AlphaFoldDB" id="A0A6J6HE78"/>
<feature type="domain" description="Glycosyltransferase subfamily 4-like N-terminal" evidence="3">
    <location>
        <begin position="4"/>
        <end position="153"/>
    </location>
</feature>
<name>A0A6J6HE78_9ZZZZ</name>